<dbReference type="GO" id="GO:0051603">
    <property type="term" value="P:proteolysis involved in protein catabolic process"/>
    <property type="evidence" value="ECO:0007669"/>
    <property type="project" value="TreeGrafter"/>
</dbReference>
<dbReference type="Pfam" id="PF20985">
    <property type="entry name" value="Legum_prodom"/>
    <property type="match status" value="1"/>
</dbReference>
<dbReference type="Proteomes" id="UP000444721">
    <property type="component" value="Unassembled WGS sequence"/>
</dbReference>
<evidence type="ECO:0000256" key="6">
    <source>
        <dbReference type="ARBA" id="ARBA00022801"/>
    </source>
</evidence>
<evidence type="ECO:0000259" key="9">
    <source>
        <dbReference type="Pfam" id="PF20985"/>
    </source>
</evidence>
<dbReference type="PRINTS" id="PR00776">
    <property type="entry name" value="HEMOGLOBNASE"/>
</dbReference>
<dbReference type="GO" id="GO:0005773">
    <property type="term" value="C:vacuole"/>
    <property type="evidence" value="ECO:0007669"/>
    <property type="project" value="GOC"/>
</dbReference>
<accession>A0A6A5BFU6</accession>
<dbReference type="InterPro" id="IPR048501">
    <property type="entry name" value="Legum_prodom"/>
</dbReference>
<keyword evidence="4" id="KW-0645">Protease</keyword>
<dbReference type="VEuPathDB" id="AmoebaDB:NfTy_069700"/>
<evidence type="ECO:0000313" key="11">
    <source>
        <dbReference type="Proteomes" id="UP000444721"/>
    </source>
</evidence>
<keyword evidence="11" id="KW-1185">Reference proteome</keyword>
<dbReference type="GO" id="GO:0006624">
    <property type="term" value="P:vacuolar protein processing"/>
    <property type="evidence" value="ECO:0007669"/>
    <property type="project" value="TreeGrafter"/>
</dbReference>
<dbReference type="VEuPathDB" id="AmoebaDB:FDP41_004008"/>
<dbReference type="Gene3D" id="1.10.132.130">
    <property type="match status" value="1"/>
</dbReference>
<feature type="domain" description="Legumain prodomain" evidence="9">
    <location>
        <begin position="422"/>
        <end position="468"/>
    </location>
</feature>
<dbReference type="EC" id="3.4.22.34" evidence="3"/>
<dbReference type="PANTHER" id="PTHR12000">
    <property type="entry name" value="HEMOGLOBINASE FAMILY MEMBER"/>
    <property type="match status" value="1"/>
</dbReference>
<dbReference type="InterPro" id="IPR046427">
    <property type="entry name" value="Legumain_prodom_sf"/>
</dbReference>
<protein>
    <recommendedName>
        <fullName evidence="3">legumain</fullName>
        <ecNumber evidence="3">3.4.22.34</ecNumber>
    </recommendedName>
</protein>
<dbReference type="GeneID" id="68111226"/>
<evidence type="ECO:0000256" key="1">
    <source>
        <dbReference type="ARBA" id="ARBA00000810"/>
    </source>
</evidence>
<dbReference type="OMA" id="HRWITFI"/>
<evidence type="ECO:0000256" key="7">
    <source>
        <dbReference type="ARBA" id="ARBA00022807"/>
    </source>
</evidence>
<feature type="active site" evidence="8">
    <location>
        <position position="163"/>
    </location>
</feature>
<evidence type="ECO:0000256" key="5">
    <source>
        <dbReference type="ARBA" id="ARBA00022729"/>
    </source>
</evidence>
<feature type="active site" description="Nucleophile" evidence="8">
    <location>
        <position position="205"/>
    </location>
</feature>
<dbReference type="GO" id="GO:0004197">
    <property type="term" value="F:cysteine-type endopeptidase activity"/>
    <property type="evidence" value="ECO:0007669"/>
    <property type="project" value="UniProtKB-EC"/>
</dbReference>
<sequence length="489" mass="56485">MIKKDTIHRWITFIAILCAVTMIHIAHASSFNILSRMNLERPSENWVVLVAGSNGYYNYRHQADICHAYKIVTEKGKIPKSNVITFMFDDIAYSKENPHPGVIINEYNGTNVYIGKEAIDYRANDVTPQNFLSVLRGEKMSVGSGKTLNSGPNDKVFIYFSDHGATNVLAFPGFSLLHASDLFETLQFMYQNKRYQQLVFYVEACESGSMFNQILPSSLNIYAETASTPFESSYACDYSNEFSAYLNDCYSINWMNDSDISDIREETVGVQFEKVRRETTTSRVCRYGDFVIEKEPLINFQGNNSIKSMMKQWSSEENRKNAFARIFNQENGAKDVTRQPIDSRKVYEDYLQRRLRTLMSSSTASLSEKLHILTLIEQYRESMKKSDRIFNFLSDQYQLEKILNLRKAMLNRELDPDSACRTQSSLLAHPQCVKQLIQLFEKRCGSFDEYSLRYISYLGDLCVKQMSTPSEKHQEMIHSLDETLIRLCR</sequence>
<keyword evidence="6" id="KW-0378">Hydrolase</keyword>
<comment type="catalytic activity">
    <reaction evidence="1">
        <text>Hydrolysis of proteins and small molecule substrates at -Asn-|-Xaa- bonds.</text>
        <dbReference type="EC" id="3.4.22.34"/>
    </reaction>
</comment>
<dbReference type="FunFam" id="3.40.50.1460:FF:000006">
    <property type="entry name" value="Legumain"/>
    <property type="match status" value="1"/>
</dbReference>
<evidence type="ECO:0000313" key="10">
    <source>
        <dbReference type="EMBL" id="KAF0976713.1"/>
    </source>
</evidence>
<reference evidence="10 11" key="1">
    <citation type="journal article" date="2019" name="Sci. Rep.">
        <title>Nanopore sequencing improves the draft genome of the human pathogenic amoeba Naegleria fowleri.</title>
        <authorList>
            <person name="Liechti N."/>
            <person name="Schurch N."/>
            <person name="Bruggmann R."/>
            <person name="Wittwer M."/>
        </authorList>
    </citation>
    <scope>NUCLEOTIDE SEQUENCE [LARGE SCALE GENOMIC DNA]</scope>
    <source>
        <strain evidence="10 11">ATCC 30894</strain>
    </source>
</reference>
<dbReference type="PIRSF" id="PIRSF019663">
    <property type="entry name" value="Legumain"/>
    <property type="match status" value="1"/>
</dbReference>
<dbReference type="OrthoDB" id="192611at2759"/>
<name>A0A6A5BFU6_NAEFO</name>
<dbReference type="Pfam" id="PF01650">
    <property type="entry name" value="Peptidase_C13"/>
    <property type="match status" value="1"/>
</dbReference>
<evidence type="ECO:0000256" key="3">
    <source>
        <dbReference type="ARBA" id="ARBA00012628"/>
    </source>
</evidence>
<proteinExistence type="inferred from homology"/>
<evidence type="ECO:0000256" key="2">
    <source>
        <dbReference type="ARBA" id="ARBA00009941"/>
    </source>
</evidence>
<dbReference type="PANTHER" id="PTHR12000:SF42">
    <property type="entry name" value="LEGUMAIN"/>
    <property type="match status" value="1"/>
</dbReference>
<organism evidence="10 11">
    <name type="scientific">Naegleria fowleri</name>
    <name type="common">Brain eating amoeba</name>
    <dbReference type="NCBI Taxonomy" id="5763"/>
    <lineage>
        <taxon>Eukaryota</taxon>
        <taxon>Discoba</taxon>
        <taxon>Heterolobosea</taxon>
        <taxon>Tetramitia</taxon>
        <taxon>Eutetramitia</taxon>
        <taxon>Vahlkampfiidae</taxon>
        <taxon>Naegleria</taxon>
    </lineage>
</organism>
<dbReference type="Gene3D" id="3.40.50.1460">
    <property type="match status" value="1"/>
</dbReference>
<evidence type="ECO:0000256" key="4">
    <source>
        <dbReference type="ARBA" id="ARBA00022670"/>
    </source>
</evidence>
<comment type="caution">
    <text evidence="10">The sequence shown here is derived from an EMBL/GenBank/DDBJ whole genome shotgun (WGS) entry which is preliminary data.</text>
</comment>
<dbReference type="InterPro" id="IPR001096">
    <property type="entry name" value="Peptidase_C13"/>
</dbReference>
<dbReference type="VEuPathDB" id="AmoebaDB:NF0116640"/>
<comment type="similarity">
    <text evidence="2">Belongs to the peptidase C13 family.</text>
</comment>
<keyword evidence="7" id="KW-0788">Thiol protease</keyword>
<keyword evidence="5" id="KW-0732">Signal</keyword>
<dbReference type="EMBL" id="VFQX01000036">
    <property type="protein sequence ID" value="KAF0976713.1"/>
    <property type="molecule type" value="Genomic_DNA"/>
</dbReference>
<dbReference type="RefSeq" id="XP_044561426.1">
    <property type="nucleotide sequence ID" value="XM_044707376.1"/>
</dbReference>
<evidence type="ECO:0000256" key="8">
    <source>
        <dbReference type="PIRSR" id="PIRSR019663-1"/>
    </source>
</evidence>
<dbReference type="AlphaFoldDB" id="A0A6A5BFU6"/>
<gene>
    <name evidence="10" type="ORF">FDP41_004008</name>
</gene>